<dbReference type="InterPro" id="IPR011006">
    <property type="entry name" value="CheY-like_superfamily"/>
</dbReference>
<dbReference type="PROSITE" id="PS50110">
    <property type="entry name" value="RESPONSE_REGULATORY"/>
    <property type="match status" value="1"/>
</dbReference>
<evidence type="ECO:0000313" key="6">
    <source>
        <dbReference type="Proteomes" id="UP000015462"/>
    </source>
</evidence>
<dbReference type="PANTHER" id="PTHR45339:SF1">
    <property type="entry name" value="HYBRID SIGNAL TRANSDUCTION HISTIDINE KINASE J"/>
    <property type="match status" value="1"/>
</dbReference>
<evidence type="ECO:0000313" key="5">
    <source>
        <dbReference type="EMBL" id="EPD14339.1"/>
    </source>
</evidence>
<name>A0AB33Z4H1_9GAMM</name>
<dbReference type="AlphaFoldDB" id="A0AB33Z4H1"/>
<dbReference type="SUPFAM" id="SSF52172">
    <property type="entry name" value="CheY-like"/>
    <property type="match status" value="1"/>
</dbReference>
<keyword evidence="1 3" id="KW-0597">Phosphoprotein</keyword>
<organism evidence="5 6">
    <name type="scientific">Cycloclasticus pugetii</name>
    <dbReference type="NCBI Taxonomy" id="34068"/>
    <lineage>
        <taxon>Bacteria</taxon>
        <taxon>Pseudomonadati</taxon>
        <taxon>Pseudomonadota</taxon>
        <taxon>Gammaproteobacteria</taxon>
        <taxon>Thiotrichales</taxon>
        <taxon>Piscirickettsiaceae</taxon>
        <taxon>Cycloclasticus</taxon>
    </lineage>
</organism>
<dbReference type="EMBL" id="ASHL01000001">
    <property type="protein sequence ID" value="EPD14339.1"/>
    <property type="molecule type" value="Genomic_DNA"/>
</dbReference>
<dbReference type="GO" id="GO:0000160">
    <property type="term" value="P:phosphorelay signal transduction system"/>
    <property type="evidence" value="ECO:0007669"/>
    <property type="project" value="UniProtKB-KW"/>
</dbReference>
<evidence type="ECO:0000256" key="1">
    <source>
        <dbReference type="ARBA" id="ARBA00022553"/>
    </source>
</evidence>
<comment type="caution">
    <text evidence="5">The sequence shown here is derived from an EMBL/GenBank/DDBJ whole genome shotgun (WGS) entry which is preliminary data.</text>
</comment>
<dbReference type="GO" id="GO:0016301">
    <property type="term" value="F:kinase activity"/>
    <property type="evidence" value="ECO:0007669"/>
    <property type="project" value="UniProtKB-KW"/>
</dbReference>
<evidence type="ECO:0000256" key="3">
    <source>
        <dbReference type="PROSITE-ProRule" id="PRU00169"/>
    </source>
</evidence>
<evidence type="ECO:0000256" key="2">
    <source>
        <dbReference type="ARBA" id="ARBA00023012"/>
    </source>
</evidence>
<dbReference type="Pfam" id="PF00072">
    <property type="entry name" value="Response_reg"/>
    <property type="match status" value="1"/>
</dbReference>
<sequence length="122" mass="13430">MKTILIVDDNPDNRYLITYILKNNAFLTIEAVNGTQAVNKALDEQPDLILMDIQLPDMSGLEATQQIKQSTPHRHIPVVALTSYALDGDKDKALKAGCSGYIEKPINPDTIIDQIHQALASC</sequence>
<dbReference type="RefSeq" id="WP_015005294.1">
    <property type="nucleotide sequence ID" value="NZ_KE646805.1"/>
</dbReference>
<evidence type="ECO:0000259" key="4">
    <source>
        <dbReference type="PROSITE" id="PS50110"/>
    </source>
</evidence>
<gene>
    <name evidence="5" type="ORF">L196_02540</name>
</gene>
<dbReference type="PANTHER" id="PTHR45339">
    <property type="entry name" value="HYBRID SIGNAL TRANSDUCTION HISTIDINE KINASE J"/>
    <property type="match status" value="1"/>
</dbReference>
<protein>
    <submittedName>
        <fullName evidence="5">Histidine kinase protein</fullName>
    </submittedName>
</protein>
<proteinExistence type="predicted"/>
<dbReference type="Gene3D" id="3.40.50.2300">
    <property type="match status" value="1"/>
</dbReference>
<keyword evidence="5" id="KW-0808">Transferase</keyword>
<reference evidence="5 6" key="1">
    <citation type="journal article" date="2013" name="Genome Announc.">
        <title>Genome Sequence of the Pyrene- and Fluoranthene-Degrading Bacterium Cycloclasticus sp. Strain PY97M.</title>
        <authorList>
            <person name="Cui Z."/>
            <person name="Xu G."/>
            <person name="Li Q."/>
            <person name="Gao W."/>
            <person name="Zheng L."/>
        </authorList>
    </citation>
    <scope>NUCLEOTIDE SEQUENCE [LARGE SCALE GENOMIC DNA]</scope>
    <source>
        <strain evidence="5 6">PY97M</strain>
    </source>
</reference>
<keyword evidence="5" id="KW-0418">Kinase</keyword>
<dbReference type="InterPro" id="IPR001789">
    <property type="entry name" value="Sig_transdc_resp-reg_receiver"/>
</dbReference>
<keyword evidence="6" id="KW-1185">Reference proteome</keyword>
<dbReference type="SMART" id="SM00448">
    <property type="entry name" value="REC"/>
    <property type="match status" value="1"/>
</dbReference>
<feature type="modified residue" description="4-aspartylphosphate" evidence="3">
    <location>
        <position position="52"/>
    </location>
</feature>
<accession>A0AB33Z4H1</accession>
<feature type="domain" description="Response regulatory" evidence="4">
    <location>
        <begin position="3"/>
        <end position="119"/>
    </location>
</feature>
<keyword evidence="2" id="KW-0902">Two-component regulatory system</keyword>
<dbReference type="Proteomes" id="UP000015462">
    <property type="component" value="Unassembled WGS sequence"/>
</dbReference>